<comment type="caution">
    <text evidence="4">The sequence shown here is derived from an EMBL/GenBank/DDBJ whole genome shotgun (WGS) entry which is preliminary data.</text>
</comment>
<keyword evidence="5" id="KW-1185">Reference proteome</keyword>
<dbReference type="InterPro" id="IPR029054">
    <property type="entry name" value="dUTPase-like"/>
</dbReference>
<protein>
    <submittedName>
        <fullName evidence="4">POK9 protein</fullName>
    </submittedName>
</protein>
<evidence type="ECO:0000313" key="4">
    <source>
        <dbReference type="EMBL" id="NXC56691.1"/>
    </source>
</evidence>
<sequence length="160" mass="16812">RGSLGLDLATAVNTTLLDNKPQKIPTSIKGPLTINNEPHGALLLGQSSSGLKGLLVLPGVIDADYCGLISIVVQTYFPPMHIPAGSVIAQLVPMVQLTKAMKPTTAKERGTGGFGSTGSLTLLTLSMKECPVVEAVFQHNNDTLHRRVLLDPGSDLTITC</sequence>
<name>A0A7K8HK85_9CORV</name>
<dbReference type="Proteomes" id="UP000557196">
    <property type="component" value="Unassembled WGS sequence"/>
</dbReference>
<reference evidence="4 5" key="1">
    <citation type="submission" date="2019-09" db="EMBL/GenBank/DDBJ databases">
        <title>Bird 10,000 Genomes (B10K) Project - Family phase.</title>
        <authorList>
            <person name="Zhang G."/>
        </authorList>
    </citation>
    <scope>NUCLEOTIDE SEQUENCE [LARGE SCALE GENOMIC DNA]</scope>
    <source>
        <strain evidence="4">B10K-DU-029-36</strain>
        <tissue evidence="4">Muscle</tissue>
    </source>
</reference>
<dbReference type="GO" id="GO:0004190">
    <property type="term" value="F:aspartic-type endopeptidase activity"/>
    <property type="evidence" value="ECO:0007669"/>
    <property type="project" value="UniProtKB-KW"/>
</dbReference>
<dbReference type="SUPFAM" id="SSF51283">
    <property type="entry name" value="dUTPase-like"/>
    <property type="match status" value="1"/>
</dbReference>
<dbReference type="InterPro" id="IPR036157">
    <property type="entry name" value="dUTPase-like_sf"/>
</dbReference>
<feature type="non-terminal residue" evidence="4">
    <location>
        <position position="160"/>
    </location>
</feature>
<keyword evidence="2" id="KW-0064">Aspartyl protease</keyword>
<dbReference type="EMBL" id="VZTH01007312">
    <property type="protein sequence ID" value="NXC56691.1"/>
    <property type="molecule type" value="Genomic_DNA"/>
</dbReference>
<dbReference type="PANTHER" id="PTHR19422:SF123">
    <property type="entry name" value="RT1 CLASS I, LOCUS CE15"/>
    <property type="match status" value="1"/>
</dbReference>
<keyword evidence="1" id="KW-0645">Protease</keyword>
<feature type="domain" description="dUTPase-like" evidence="3">
    <location>
        <begin position="2"/>
        <end position="118"/>
    </location>
</feature>
<dbReference type="GO" id="GO:0006508">
    <property type="term" value="P:proteolysis"/>
    <property type="evidence" value="ECO:0007669"/>
    <property type="project" value="UniProtKB-KW"/>
</dbReference>
<evidence type="ECO:0000256" key="1">
    <source>
        <dbReference type="ARBA" id="ARBA00022670"/>
    </source>
</evidence>
<dbReference type="PANTHER" id="PTHR19422">
    <property type="entry name" value="GAG RETROVIRAL POLYPROTEIN"/>
    <property type="match status" value="1"/>
</dbReference>
<dbReference type="Gene3D" id="2.70.40.10">
    <property type="match status" value="1"/>
</dbReference>
<organism evidence="4 5">
    <name type="scientific">Aleadryas rufinucha</name>
    <name type="common">rufous-naped whistler</name>
    <dbReference type="NCBI Taxonomy" id="461220"/>
    <lineage>
        <taxon>Eukaryota</taxon>
        <taxon>Metazoa</taxon>
        <taxon>Chordata</taxon>
        <taxon>Craniata</taxon>
        <taxon>Vertebrata</taxon>
        <taxon>Euteleostomi</taxon>
        <taxon>Archelosauria</taxon>
        <taxon>Archosauria</taxon>
        <taxon>Dinosauria</taxon>
        <taxon>Saurischia</taxon>
        <taxon>Theropoda</taxon>
        <taxon>Coelurosauria</taxon>
        <taxon>Aves</taxon>
        <taxon>Neognathae</taxon>
        <taxon>Neoaves</taxon>
        <taxon>Telluraves</taxon>
        <taxon>Australaves</taxon>
        <taxon>Passeriformes</taxon>
        <taxon>Corvoidea</taxon>
        <taxon>Pachycephalidae</taxon>
        <taxon>Aleadryas</taxon>
    </lineage>
</organism>
<feature type="non-terminal residue" evidence="4">
    <location>
        <position position="1"/>
    </location>
</feature>
<evidence type="ECO:0000259" key="3">
    <source>
        <dbReference type="Pfam" id="PF00692"/>
    </source>
</evidence>
<accession>A0A7K8HK85</accession>
<dbReference type="Pfam" id="PF00692">
    <property type="entry name" value="dUTPase"/>
    <property type="match status" value="1"/>
</dbReference>
<keyword evidence="2" id="KW-0378">Hydrolase</keyword>
<dbReference type="InterPro" id="IPR051592">
    <property type="entry name" value="HERV-K_Pro_peptidase_A2"/>
</dbReference>
<dbReference type="AlphaFoldDB" id="A0A7K8HK85"/>
<gene>
    <name evidence="4" type="primary">Ervk9_1</name>
    <name evidence="4" type="ORF">ALERUF_R00296</name>
</gene>
<evidence type="ECO:0000313" key="5">
    <source>
        <dbReference type="Proteomes" id="UP000557196"/>
    </source>
</evidence>
<proteinExistence type="predicted"/>
<evidence type="ECO:0000256" key="2">
    <source>
        <dbReference type="ARBA" id="ARBA00022750"/>
    </source>
</evidence>